<sequence length="51" mass="5875">MNLFPNPSQLLPLLERGVQALETIAAEMVTARLDRRIETESQPKVNWRLDL</sequence>
<keyword evidence="2" id="KW-1185">Reference proteome</keyword>
<protein>
    <submittedName>
        <fullName evidence="1">Uncharacterized protein</fullName>
    </submittedName>
</protein>
<organism evidence="1 2">
    <name type="scientific">Rhodococcus pyridinivorans</name>
    <dbReference type="NCBI Taxonomy" id="103816"/>
    <lineage>
        <taxon>Bacteria</taxon>
        <taxon>Bacillati</taxon>
        <taxon>Actinomycetota</taxon>
        <taxon>Actinomycetes</taxon>
        <taxon>Mycobacteriales</taxon>
        <taxon>Nocardiaceae</taxon>
        <taxon>Rhodococcus</taxon>
    </lineage>
</organism>
<accession>A0A7M2XP37</accession>
<dbReference type="EMBL" id="CP063450">
    <property type="protein sequence ID" value="QOV99525.1"/>
    <property type="molecule type" value="Genomic_DNA"/>
</dbReference>
<evidence type="ECO:0000313" key="2">
    <source>
        <dbReference type="Proteomes" id="UP000593818"/>
    </source>
</evidence>
<proteinExistence type="predicted"/>
<dbReference type="Proteomes" id="UP000593818">
    <property type="component" value="Chromosome"/>
</dbReference>
<name>A0A7M2XP37_9NOCA</name>
<reference evidence="1 2" key="1">
    <citation type="submission" date="2020-10" db="EMBL/GenBank/DDBJ databases">
        <title>Whole genome sequence of oil-degrading bacteria Rhodococcus pyridinivorans strain 5Ap.</title>
        <authorList>
            <person name="Akhremchuk A.E."/>
            <person name="Valentovich L.N."/>
            <person name="Charniauskaya M.I."/>
            <person name="Bukliarevich H.A."/>
            <person name="Titok M.A."/>
        </authorList>
    </citation>
    <scope>NUCLEOTIDE SEQUENCE [LARGE SCALE GENOMIC DNA]</scope>
    <source>
        <strain evidence="1 2">5Ap</strain>
    </source>
</reference>
<gene>
    <name evidence="1" type="ORF">INP59_03745</name>
</gene>
<dbReference type="AlphaFoldDB" id="A0A7M2XP37"/>
<evidence type="ECO:0000313" key="1">
    <source>
        <dbReference type="EMBL" id="QOV99525.1"/>
    </source>
</evidence>
<dbReference type="RefSeq" id="WP_193903153.1">
    <property type="nucleotide sequence ID" value="NZ_CP063450.1"/>
</dbReference>